<accession>A0A512DSH0</accession>
<evidence type="ECO:0008006" key="4">
    <source>
        <dbReference type="Google" id="ProtNLM"/>
    </source>
</evidence>
<feature type="signal peptide" evidence="1">
    <location>
        <begin position="1"/>
        <end position="27"/>
    </location>
</feature>
<name>A0A512DSH0_9PROT</name>
<gene>
    <name evidence="2" type="ORF">SAE02_35330</name>
</gene>
<keyword evidence="1" id="KW-0732">Signal</keyword>
<keyword evidence="3" id="KW-1185">Reference proteome</keyword>
<protein>
    <recommendedName>
        <fullName evidence="4">DUF5666 domain-containing protein</fullName>
    </recommendedName>
</protein>
<dbReference type="EMBL" id="BJYZ01000016">
    <property type="protein sequence ID" value="GEO39385.1"/>
    <property type="molecule type" value="Genomic_DNA"/>
</dbReference>
<evidence type="ECO:0000313" key="2">
    <source>
        <dbReference type="EMBL" id="GEO39385.1"/>
    </source>
</evidence>
<comment type="caution">
    <text evidence="2">The sequence shown here is derived from an EMBL/GenBank/DDBJ whole genome shotgun (WGS) entry which is preliminary data.</text>
</comment>
<feature type="chain" id="PRO_5021893464" description="DUF5666 domain-containing protein" evidence="1">
    <location>
        <begin position="28"/>
        <end position="330"/>
    </location>
</feature>
<organism evidence="2 3">
    <name type="scientific">Skermanella aerolata</name>
    <dbReference type="NCBI Taxonomy" id="393310"/>
    <lineage>
        <taxon>Bacteria</taxon>
        <taxon>Pseudomonadati</taxon>
        <taxon>Pseudomonadota</taxon>
        <taxon>Alphaproteobacteria</taxon>
        <taxon>Rhodospirillales</taxon>
        <taxon>Azospirillaceae</taxon>
        <taxon>Skermanella</taxon>
    </lineage>
</organism>
<evidence type="ECO:0000256" key="1">
    <source>
        <dbReference type="SAM" id="SignalP"/>
    </source>
</evidence>
<dbReference type="AlphaFoldDB" id="A0A512DSH0"/>
<dbReference type="Proteomes" id="UP000321523">
    <property type="component" value="Unassembled WGS sequence"/>
</dbReference>
<evidence type="ECO:0000313" key="3">
    <source>
        <dbReference type="Proteomes" id="UP000321523"/>
    </source>
</evidence>
<sequence length="330" mass="34315">MHVMRSVLYTSALLSTAMAAVSLPAQAQTRPQTPVEFEGPIQSIEEDGSDVKLKVNGIVVTIPNGLITGGGSDGVHTPTARLTSVADVVSTTPFAGRPGTYGFVGGTAIVVGISGDGGVTATDVFMEPAENVILGAVTANSPGDFRVEGVKVYLLAPSSAKPSYPPGIPFDPRLPGLPMKNELGFAIDPAKVQVYADAALEGYFGKDVDGKDAFYAFSIDSVSDVEDPNPTVSILRAQCRVRSTTQVEWEIRGGVYPWVQGATIGVYPPSTAFNGGRAYATNFAVPQDTVDPKAGAFRYTAKPNATGGCPSSVVVKFNGAPDAVANVEVR</sequence>
<proteinExistence type="predicted"/>
<reference evidence="2 3" key="1">
    <citation type="submission" date="2019-07" db="EMBL/GenBank/DDBJ databases">
        <title>Whole genome shotgun sequence of Skermanella aerolata NBRC 106429.</title>
        <authorList>
            <person name="Hosoyama A."/>
            <person name="Uohara A."/>
            <person name="Ohji S."/>
            <person name="Ichikawa N."/>
        </authorList>
    </citation>
    <scope>NUCLEOTIDE SEQUENCE [LARGE SCALE GENOMIC DNA]</scope>
    <source>
        <strain evidence="2 3">NBRC 106429</strain>
    </source>
</reference>